<evidence type="ECO:0000313" key="4">
    <source>
        <dbReference type="EMBL" id="GAY50427.1"/>
    </source>
</evidence>
<dbReference type="GO" id="GO:0016747">
    <property type="term" value="F:acyltransferase activity, transferring groups other than amino-acyl groups"/>
    <property type="evidence" value="ECO:0007669"/>
    <property type="project" value="UniProtKB-ARBA"/>
</dbReference>
<dbReference type="PANTHER" id="PTHR31625">
    <property type="match status" value="1"/>
</dbReference>
<keyword evidence="3" id="KW-0472">Membrane</keyword>
<keyword evidence="1" id="KW-0808">Transferase</keyword>
<keyword evidence="3" id="KW-0812">Transmembrane</keyword>
<reference evidence="4 5" key="1">
    <citation type="journal article" date="2017" name="Front. Genet.">
        <title>Draft sequencing of the heterozygous diploid genome of Satsuma (Citrus unshiu Marc.) using a hybrid assembly approach.</title>
        <authorList>
            <person name="Shimizu T."/>
            <person name="Tanizawa Y."/>
            <person name="Mochizuki T."/>
            <person name="Nagasaki H."/>
            <person name="Yoshioka T."/>
            <person name="Toyoda A."/>
            <person name="Fujiyama A."/>
            <person name="Kaminuma E."/>
            <person name="Nakamura Y."/>
        </authorList>
    </citation>
    <scope>NUCLEOTIDE SEQUENCE [LARGE SCALE GENOMIC DNA]</scope>
    <source>
        <strain evidence="5">cv. Miyagawa wase</strain>
    </source>
</reference>
<protein>
    <submittedName>
        <fullName evidence="4">Uncharacterized protein</fullName>
    </submittedName>
</protein>
<evidence type="ECO:0000313" key="5">
    <source>
        <dbReference type="Proteomes" id="UP000236630"/>
    </source>
</evidence>
<dbReference type="STRING" id="55188.A0A2H5PDJ1"/>
<keyword evidence="2" id="KW-0012">Acyltransferase</keyword>
<keyword evidence="5" id="KW-1185">Reference proteome</keyword>
<keyword evidence="3" id="KW-1133">Transmembrane helix</keyword>
<evidence type="ECO:0000256" key="1">
    <source>
        <dbReference type="ARBA" id="ARBA00022679"/>
    </source>
</evidence>
<name>A0A2H5PDJ1_CITUN</name>
<dbReference type="Gene3D" id="3.30.559.10">
    <property type="entry name" value="Chloramphenicol acetyltransferase-like domain"/>
    <property type="match status" value="2"/>
</dbReference>
<dbReference type="EMBL" id="BDQV01000062">
    <property type="protein sequence ID" value="GAY50427.1"/>
    <property type="molecule type" value="Genomic_DNA"/>
</dbReference>
<dbReference type="InterPro" id="IPR051504">
    <property type="entry name" value="Plant_metabolite_acyltrans"/>
</dbReference>
<feature type="transmembrane region" description="Helical" evidence="3">
    <location>
        <begin position="20"/>
        <end position="40"/>
    </location>
</feature>
<dbReference type="Pfam" id="PF02458">
    <property type="entry name" value="Transferase"/>
    <property type="match status" value="1"/>
</dbReference>
<dbReference type="Proteomes" id="UP000236630">
    <property type="component" value="Unassembled WGS sequence"/>
</dbReference>
<dbReference type="InterPro" id="IPR023213">
    <property type="entry name" value="CAT-like_dom_sf"/>
</dbReference>
<evidence type="ECO:0000256" key="3">
    <source>
        <dbReference type="SAM" id="Phobius"/>
    </source>
</evidence>
<dbReference type="AlphaFoldDB" id="A0A2H5PDJ1"/>
<evidence type="ECO:0000256" key="2">
    <source>
        <dbReference type="ARBA" id="ARBA00023315"/>
    </source>
</evidence>
<proteinExistence type="predicted"/>
<comment type="caution">
    <text evidence="4">The sequence shown here is derived from an EMBL/GenBank/DDBJ whole genome shotgun (WGS) entry which is preliminary data.</text>
</comment>
<accession>A0A2H5PDJ1</accession>
<sequence>MQLLQERELPKTGTSRATETGSNLLLILWPMFVLSCYFNLSIARIFMAAKVVEQEVTKVTPLRSHSSSAQELTLPLTYFDILWLKFPPVERIFFYEITGLASDFFNSEIVPRLKHSLSLTLLHYLPLAGSIVWRPQAQDQQQQPVIYYSPDDDDYGVSVTVAVSCNNDFSHLSGNGIRGDVEFHPLVPQLSISDDKAEIVAAQITLFPDRGFSIGVSSHHAILDGKSTTMFVKSWAYLCKQLAELEQEPSNVNVLPELLTPVFDRTLIKDPKGLYIRYFNMWFSSDPSSKPSLKVLPPVSVDFNKLVRASFVLTREDIKKLRDSINDLNDSKQKQLHLSTYVLTLAYAYVCIVNAKREEEAAAAANRDVIFGFPVDYRSRLNPSAPLNYFGNCVGRVAEFAKASDFMQLEKGFAFAVEKLSDLVKGIDADAFEGSKEQIAQIMAKLKQGALLLSVAGSTHFDVYGSDFGWGRPKKVEIMSIDVSGAVSLAESRDGCGGVEVGVVLEKPQMEAFASLFRYGLDASDAPR</sequence>
<gene>
    <name evidence="4" type="ORF">CUMW_126550</name>
</gene>
<organism evidence="4 5">
    <name type="scientific">Citrus unshiu</name>
    <name type="common">Satsuma mandarin</name>
    <name type="synonym">Citrus nobilis var. unshiu</name>
    <dbReference type="NCBI Taxonomy" id="55188"/>
    <lineage>
        <taxon>Eukaryota</taxon>
        <taxon>Viridiplantae</taxon>
        <taxon>Streptophyta</taxon>
        <taxon>Embryophyta</taxon>
        <taxon>Tracheophyta</taxon>
        <taxon>Spermatophyta</taxon>
        <taxon>Magnoliopsida</taxon>
        <taxon>eudicotyledons</taxon>
        <taxon>Gunneridae</taxon>
        <taxon>Pentapetalae</taxon>
        <taxon>rosids</taxon>
        <taxon>malvids</taxon>
        <taxon>Sapindales</taxon>
        <taxon>Rutaceae</taxon>
        <taxon>Aurantioideae</taxon>
        <taxon>Citrus</taxon>
    </lineage>
</organism>